<dbReference type="InterPro" id="IPR012946">
    <property type="entry name" value="X8"/>
</dbReference>
<feature type="compositionally biased region" description="Polar residues" evidence="2">
    <location>
        <begin position="352"/>
        <end position="364"/>
    </location>
</feature>
<dbReference type="Proteomes" id="UP001229421">
    <property type="component" value="Unassembled WGS sequence"/>
</dbReference>
<feature type="domain" description="X8" evidence="3">
    <location>
        <begin position="232"/>
        <end position="316"/>
    </location>
</feature>
<dbReference type="GO" id="GO:0009506">
    <property type="term" value="C:plasmodesma"/>
    <property type="evidence" value="ECO:0007669"/>
    <property type="project" value="UniProtKB-ARBA"/>
</dbReference>
<feature type="compositionally biased region" description="Low complexity" evidence="2">
    <location>
        <begin position="365"/>
        <end position="379"/>
    </location>
</feature>
<reference evidence="4" key="1">
    <citation type="journal article" date="2023" name="bioRxiv">
        <title>Improved chromosome-level genome assembly for marigold (Tagetes erecta).</title>
        <authorList>
            <person name="Jiang F."/>
            <person name="Yuan L."/>
            <person name="Wang S."/>
            <person name="Wang H."/>
            <person name="Xu D."/>
            <person name="Wang A."/>
            <person name="Fan W."/>
        </authorList>
    </citation>
    <scope>NUCLEOTIDE SEQUENCE</scope>
    <source>
        <strain evidence="4">WSJ</strain>
        <tissue evidence="4">Leaf</tissue>
    </source>
</reference>
<dbReference type="Gene3D" id="1.20.58.1040">
    <property type="match status" value="1"/>
</dbReference>
<dbReference type="PANTHER" id="PTHR31044:SF123">
    <property type="entry name" value="GLUCAN ENDO-1,3-BETA-D-GLUCOSIDASE"/>
    <property type="match status" value="1"/>
</dbReference>
<evidence type="ECO:0000256" key="2">
    <source>
        <dbReference type="SAM" id="MobiDB-lite"/>
    </source>
</evidence>
<comment type="caution">
    <text evidence="4">The sequence shown here is derived from an EMBL/GenBank/DDBJ whole genome shotgun (WGS) entry which is preliminary data.</text>
</comment>
<accession>A0AAD8NVS3</accession>
<dbReference type="EMBL" id="JAUHHV010000005">
    <property type="protein sequence ID" value="KAK1422822.1"/>
    <property type="molecule type" value="Genomic_DNA"/>
</dbReference>
<gene>
    <name evidence="4" type="ORF">QVD17_18111</name>
</gene>
<organism evidence="4 5">
    <name type="scientific">Tagetes erecta</name>
    <name type="common">African marigold</name>
    <dbReference type="NCBI Taxonomy" id="13708"/>
    <lineage>
        <taxon>Eukaryota</taxon>
        <taxon>Viridiplantae</taxon>
        <taxon>Streptophyta</taxon>
        <taxon>Embryophyta</taxon>
        <taxon>Tracheophyta</taxon>
        <taxon>Spermatophyta</taxon>
        <taxon>Magnoliopsida</taxon>
        <taxon>eudicotyledons</taxon>
        <taxon>Gunneridae</taxon>
        <taxon>Pentapetalae</taxon>
        <taxon>asterids</taxon>
        <taxon>campanulids</taxon>
        <taxon>Asterales</taxon>
        <taxon>Asteraceae</taxon>
        <taxon>Asteroideae</taxon>
        <taxon>Heliantheae alliance</taxon>
        <taxon>Tageteae</taxon>
        <taxon>Tagetes</taxon>
    </lineage>
</organism>
<evidence type="ECO:0000256" key="1">
    <source>
        <dbReference type="ARBA" id="ARBA00022729"/>
    </source>
</evidence>
<feature type="region of interest" description="Disordered" evidence="2">
    <location>
        <begin position="142"/>
        <end position="234"/>
    </location>
</feature>
<feature type="region of interest" description="Disordered" evidence="2">
    <location>
        <begin position="307"/>
        <end position="379"/>
    </location>
</feature>
<protein>
    <recommendedName>
        <fullName evidence="3">X8 domain-containing protein</fullName>
    </recommendedName>
</protein>
<dbReference type="FunFam" id="1.20.58.1040:FF:000007">
    <property type="entry name" value="PLASMODESMATA CALLOSE-BINDING PROTEIN 2"/>
    <property type="match status" value="1"/>
</dbReference>
<dbReference type="PANTHER" id="PTHR31044">
    <property type="entry name" value="BETA-1,3 GLUCANASE"/>
    <property type="match status" value="1"/>
</dbReference>
<keyword evidence="1" id="KW-0732">Signal</keyword>
<feature type="compositionally biased region" description="Pro residues" evidence="2">
    <location>
        <begin position="326"/>
        <end position="335"/>
    </location>
</feature>
<dbReference type="InterPro" id="IPR044788">
    <property type="entry name" value="X8_dom_prot"/>
</dbReference>
<evidence type="ECO:0000313" key="5">
    <source>
        <dbReference type="Proteomes" id="UP001229421"/>
    </source>
</evidence>
<evidence type="ECO:0000313" key="4">
    <source>
        <dbReference type="EMBL" id="KAK1422822.1"/>
    </source>
</evidence>
<dbReference type="AlphaFoldDB" id="A0AAD8NVS3"/>
<feature type="compositionally biased region" description="Low complexity" evidence="2">
    <location>
        <begin position="148"/>
        <end position="159"/>
    </location>
</feature>
<sequence length="400" mass="42651">MPHVSSFLIFQISSFIKKKPLILPLSYIYTHSTYQGCLLHIHKLSFSFFETQKLQINRCIRYFFFRVNLLFLKIYQRFYFREAMSHRAVQHSLFLVLLILLVQDLSFAKNLPLQAISHNKMIHLQQERRLSSPSIFTTQLDDIPIVQPTTPTGTPNTFTPTPPTTTTPTGDPTTLPPPSGSGFQPNNPTPFPSGPTGPSGPIGGQTGPTGPSGPVGGQTGPTGPSGSSSGGSWCVASQSASETALQVALDYACGYGGADCSAIQPGASCYNPNTVRDHASYAFNAYYQKNPAPTSCSFGGVAQLTNTDPSSGSCQFPAGKSSGVTPPTPPMPSAPTTPTMSTPINPYPTTPSAPTGFSTDQPGYTSSEPTGEPSSTTSLASNLLLPVMLTTLVMIMNREK</sequence>
<evidence type="ECO:0000259" key="3">
    <source>
        <dbReference type="SMART" id="SM00768"/>
    </source>
</evidence>
<keyword evidence="5" id="KW-1185">Reference proteome</keyword>
<name>A0AAD8NVS3_TARER</name>
<dbReference type="Pfam" id="PF07983">
    <property type="entry name" value="X8"/>
    <property type="match status" value="1"/>
</dbReference>
<dbReference type="SMART" id="SM00768">
    <property type="entry name" value="X8"/>
    <property type="match status" value="1"/>
</dbReference>
<feature type="compositionally biased region" description="Low complexity" evidence="2">
    <location>
        <begin position="221"/>
        <end position="232"/>
    </location>
</feature>
<proteinExistence type="predicted"/>